<dbReference type="Pfam" id="PF00789">
    <property type="entry name" value="UBX"/>
    <property type="match status" value="1"/>
</dbReference>
<dbReference type="GO" id="GO:0012506">
    <property type="term" value="C:vesicle membrane"/>
    <property type="evidence" value="ECO:0007669"/>
    <property type="project" value="TreeGrafter"/>
</dbReference>
<dbReference type="OrthoDB" id="440781at2759"/>
<dbReference type="GO" id="GO:0005634">
    <property type="term" value="C:nucleus"/>
    <property type="evidence" value="ECO:0007669"/>
    <property type="project" value="TreeGrafter"/>
</dbReference>
<keyword evidence="4" id="KW-1185">Reference proteome</keyword>
<dbReference type="Proteomes" id="UP000501346">
    <property type="component" value="Chromosome ScXIII"/>
</dbReference>
<protein>
    <submittedName>
        <fullName evidence="3">Ubiquitin regulatory X</fullName>
    </submittedName>
</protein>
<dbReference type="PANTHER" id="PTHR46467">
    <property type="entry name" value="TETHER CONTAINING UBX DOMAIN FOR GLUT4"/>
    <property type="match status" value="1"/>
</dbReference>
<evidence type="ECO:0000313" key="4">
    <source>
        <dbReference type="Proteomes" id="UP000501346"/>
    </source>
</evidence>
<dbReference type="PROSITE" id="PS50033">
    <property type="entry name" value="UBX"/>
    <property type="match status" value="1"/>
</dbReference>
<dbReference type="GO" id="GO:0006886">
    <property type="term" value="P:intracellular protein transport"/>
    <property type="evidence" value="ECO:0007669"/>
    <property type="project" value="TreeGrafter"/>
</dbReference>
<dbReference type="CDD" id="cd16105">
    <property type="entry name" value="Ubl_ASPSCR1_like"/>
    <property type="match status" value="1"/>
</dbReference>
<evidence type="ECO:0000313" key="3">
    <source>
        <dbReference type="EMBL" id="QID81584.1"/>
    </source>
</evidence>
<proteinExistence type="predicted"/>
<reference evidence="3 4" key="1">
    <citation type="journal article" date="2019" name="BMC Genomics">
        <title>Chromosome level assembly and comparative genome analysis confirm lager-brewing yeasts originated from a single hybridization.</title>
        <authorList>
            <person name="Salazar A.N."/>
            <person name="Gorter de Vries A.R."/>
            <person name="van den Broek M."/>
            <person name="Brouwers N."/>
            <person name="de la Torre Cortes P."/>
            <person name="Kuijpers N.G.A."/>
            <person name="Daran J.G."/>
            <person name="Abeel T."/>
        </authorList>
    </citation>
    <scope>NUCLEOTIDE SEQUENCE [LARGE SCALE GENOMIC DNA]</scope>
    <source>
        <strain evidence="3 4">CBS 1483</strain>
    </source>
</reference>
<dbReference type="InterPro" id="IPR001012">
    <property type="entry name" value="UBX_dom"/>
</dbReference>
<dbReference type="InterPro" id="IPR021569">
    <property type="entry name" value="TUG-UBL1"/>
</dbReference>
<dbReference type="Pfam" id="PF11470">
    <property type="entry name" value="TUG-UBL1"/>
    <property type="match status" value="1"/>
</dbReference>
<organism evidence="3 4">
    <name type="scientific">Saccharomyces pastorianus</name>
    <name type="common">Lager yeast</name>
    <name type="synonym">Saccharomyces cerevisiae x Saccharomyces eubayanus</name>
    <dbReference type="NCBI Taxonomy" id="27292"/>
    <lineage>
        <taxon>Eukaryota</taxon>
        <taxon>Fungi</taxon>
        <taxon>Dikarya</taxon>
        <taxon>Ascomycota</taxon>
        <taxon>Saccharomycotina</taxon>
        <taxon>Saccharomycetes</taxon>
        <taxon>Saccharomycetales</taxon>
        <taxon>Saccharomycetaceae</taxon>
        <taxon>Saccharomyces</taxon>
    </lineage>
</organism>
<dbReference type="SUPFAM" id="SSF54236">
    <property type="entry name" value="Ubiquitin-like"/>
    <property type="match status" value="2"/>
</dbReference>
<evidence type="ECO:0000256" key="1">
    <source>
        <dbReference type="SAM" id="MobiDB-lite"/>
    </source>
</evidence>
<dbReference type="GO" id="GO:0005737">
    <property type="term" value="C:cytoplasm"/>
    <property type="evidence" value="ECO:0007669"/>
    <property type="project" value="TreeGrafter"/>
</dbReference>
<feature type="region of interest" description="Disordered" evidence="1">
    <location>
        <begin position="376"/>
        <end position="403"/>
    </location>
</feature>
<feature type="domain" description="UBX" evidence="2">
    <location>
        <begin position="273"/>
        <end position="350"/>
    </location>
</feature>
<dbReference type="InterPro" id="IPR029071">
    <property type="entry name" value="Ubiquitin-like_domsf"/>
</dbReference>
<dbReference type="PANTHER" id="PTHR46467:SF1">
    <property type="entry name" value="TETHER CONTAINING UBX DOMAIN FOR GLUT4"/>
    <property type="match status" value="1"/>
</dbReference>
<evidence type="ECO:0000259" key="2">
    <source>
        <dbReference type="PROSITE" id="PS50033"/>
    </source>
</evidence>
<dbReference type="AlphaFoldDB" id="A0A6C1DZA2"/>
<gene>
    <name evidence="3" type="primary">UBX4_1</name>
    <name evidence="3" type="ORF">GRS66_003971</name>
</gene>
<dbReference type="EMBL" id="CP048994">
    <property type="protein sequence ID" value="QID81584.1"/>
    <property type="molecule type" value="Genomic_DNA"/>
</dbReference>
<sequence length="416" mass="47011">MPMVTVKYNFQLFKCKVSLNSTLNDVLHQSIQFFQLHTSSNDWSLIHLDKPVPLDLPWRLLNLPTGVNLELSKSSNFPVANKTNREDIPFNMIKIRFQIPGRDSVVKEMLSDQPIAPILRQMSGAAGDDFKIQVFSKIIEFKTIKDENLTLENLGIQEPSSVRLIFNNTSHSEGISANSAIHPKQTPPTMTNPETVASLPPHELHKPSVFLPSDEPLAVIKDQIEDEEDYELTVEQAKKYQKMLSSKAGTLGGPILTKRLREQSANNLPKKNKAISECLLRVKFPDRSHIQIAFKPNEDMRTVYNVVSQFLIDENMPFTLNQSHPFKPLAKDDKKLLDDLEFGSKTMLLFETNSNSNGPLIKAHLLEDAQKITHETRTTPSVNTINKSNPQGPSDNATSIKKTLNRVPKWMKLSKK</sequence>
<dbReference type="SMART" id="SM00166">
    <property type="entry name" value="UBX"/>
    <property type="match status" value="1"/>
</dbReference>
<dbReference type="Gene3D" id="3.10.20.90">
    <property type="entry name" value="Phosphatidylinositol 3-kinase Catalytic Subunit, Chain A, domain 1"/>
    <property type="match status" value="2"/>
</dbReference>
<accession>A0A6C1DZA2</accession>
<name>A0A6C1DZA2_SACPS</name>
<feature type="compositionally biased region" description="Polar residues" evidence="1">
    <location>
        <begin position="378"/>
        <end position="402"/>
    </location>
</feature>